<name>A0A914WZ81_9BILA</name>
<evidence type="ECO:0000313" key="3">
    <source>
        <dbReference type="WBParaSite" id="PSAMB.scaffold5686size11092.g27144.t1"/>
    </source>
</evidence>
<reference evidence="3" key="1">
    <citation type="submission" date="2022-11" db="UniProtKB">
        <authorList>
            <consortium name="WormBaseParasite"/>
        </authorList>
    </citation>
    <scope>IDENTIFICATION</scope>
</reference>
<proteinExistence type="predicted"/>
<feature type="compositionally biased region" description="Basic and acidic residues" evidence="1">
    <location>
        <begin position="122"/>
        <end position="131"/>
    </location>
</feature>
<evidence type="ECO:0000313" key="2">
    <source>
        <dbReference type="Proteomes" id="UP000887566"/>
    </source>
</evidence>
<sequence>MPGGLSTASHGRVRIYDNCRERTADVDGAAKIKRSIGVQAVVSRVRNQTKPFRRSQVSARARVLHHSLIPRLPTDICIERRLRLPAPFNAGGRRKKQSASANDDVPQAMDATEGDGEAMQGNDRRSRESGH</sequence>
<organism evidence="2 3">
    <name type="scientific">Plectus sambesii</name>
    <dbReference type="NCBI Taxonomy" id="2011161"/>
    <lineage>
        <taxon>Eukaryota</taxon>
        <taxon>Metazoa</taxon>
        <taxon>Ecdysozoa</taxon>
        <taxon>Nematoda</taxon>
        <taxon>Chromadorea</taxon>
        <taxon>Plectida</taxon>
        <taxon>Plectina</taxon>
        <taxon>Plectoidea</taxon>
        <taxon>Plectidae</taxon>
        <taxon>Plectus</taxon>
    </lineage>
</organism>
<dbReference type="Proteomes" id="UP000887566">
    <property type="component" value="Unplaced"/>
</dbReference>
<evidence type="ECO:0000256" key="1">
    <source>
        <dbReference type="SAM" id="MobiDB-lite"/>
    </source>
</evidence>
<protein>
    <submittedName>
        <fullName evidence="3">Uncharacterized protein</fullName>
    </submittedName>
</protein>
<accession>A0A914WZ81</accession>
<keyword evidence="2" id="KW-1185">Reference proteome</keyword>
<dbReference type="AlphaFoldDB" id="A0A914WZ81"/>
<feature type="region of interest" description="Disordered" evidence="1">
    <location>
        <begin position="86"/>
        <end position="131"/>
    </location>
</feature>
<dbReference type="WBParaSite" id="PSAMB.scaffold5686size11092.g27144.t1">
    <property type="protein sequence ID" value="PSAMB.scaffold5686size11092.g27144.t1"/>
    <property type="gene ID" value="PSAMB.scaffold5686size11092.g27144"/>
</dbReference>